<dbReference type="AlphaFoldDB" id="A0A502GU55"/>
<keyword evidence="6 9" id="KW-1133">Transmembrane helix</keyword>
<dbReference type="Gene3D" id="3.40.630.10">
    <property type="entry name" value="Zn peptidases"/>
    <property type="match status" value="1"/>
</dbReference>
<reference evidence="11 12" key="1">
    <citation type="journal article" date="2019" name="Environ. Microbiol.">
        <title>Species interactions and distinct microbial communities in high Arctic permafrost affected cryosols are associated with the CH4 and CO2 gas fluxes.</title>
        <authorList>
            <person name="Altshuler I."/>
            <person name="Hamel J."/>
            <person name="Turney S."/>
            <person name="Magnuson E."/>
            <person name="Levesque R."/>
            <person name="Greer C."/>
            <person name="Whyte L.G."/>
        </authorList>
    </citation>
    <scope>NUCLEOTIDE SEQUENCE [LARGE SCALE GENOMIC DNA]</scope>
    <source>
        <strain evidence="11 12">S9.2P</strain>
    </source>
</reference>
<feature type="transmembrane region" description="Helical" evidence="9">
    <location>
        <begin position="397"/>
        <end position="421"/>
    </location>
</feature>
<dbReference type="Proteomes" id="UP000317646">
    <property type="component" value="Unassembled WGS sequence"/>
</dbReference>
<sequence>MAHRRAGRGGPGRQRAGSFGLLEASALLWRAFLNQYNALLMPNFLRRWLPLLGLLLFAALAIYLARAPQPVPAGAPATAFSAERALREVAVVARAPHSIGTPANAAVRNYLLRRCRALGLSATVQDTTVVVAGAPGALTGARVQNVVARLPGRTPGGPAVLVLTHYDSQPHTPGASDDGAGVAAALETLRALHAGPPLAHDVRWVFTDGEEMGLLGARAYAADTVRLRRAVGVVLNFEARGNAGPSNLFELSSGNTWVLEEFAKAAPAPLGSSLAYEIYRYLPNGTDFTAFRAAGLPGLNFAFTGGYSYYHSPVDTPERLDLASLQHHGDYMLPLVRHFASISLAHAPTGDSSFFNPLGTWLVVYRAGWNWALSAAGWALLLLAIGQARGRGRLRLAGLLGGALAWLVGTALLLAAGWYLARAVGAAYPQYAVFYDHAFYNVGWYHLALAALGAAVFTAYYGALRRWLRPDSLTGGVLLVLAGLQAFLQVKAPTSGFLLGIPIACGALGWLWQTVTTPRPFVGPRGRREIYSLPLGPVGALLAVPAVALLAPDLRALFTLAGLGALVPAGMFFLAVLLGLLLPALLPALGRTEATGPRWALPLLAAAVALGALAAGHATSRPTAEHPQQTHVFYTLDANRGQAYWLSSMAGPDAWTQQFFSAPTMGPLPELLPGTTLPVLHQGAPRLALAPPTVTVLADTTLPTGRRLRLQVRPARPGVVSLNLVWPTFKLNGLRVAGHAVAPALLASSTGYNGLTFFAPGPQGFVVEFELSPGDAKRLQITAKDRSLGLPTEAKTQPLPANMVAAPGYNSFTTQVTKRFQL</sequence>
<feature type="transmembrane region" description="Helical" evidence="9">
    <location>
        <begin position="48"/>
        <end position="65"/>
    </location>
</feature>
<evidence type="ECO:0000256" key="7">
    <source>
        <dbReference type="ARBA" id="ARBA00023180"/>
    </source>
</evidence>
<evidence type="ECO:0000256" key="6">
    <source>
        <dbReference type="ARBA" id="ARBA00022989"/>
    </source>
</evidence>
<feature type="transmembrane region" description="Helical" evidence="9">
    <location>
        <begin position="368"/>
        <end position="385"/>
    </location>
</feature>
<keyword evidence="5" id="KW-0926">Vacuole</keyword>
<feature type="domain" description="Peptidase M28" evidence="10">
    <location>
        <begin position="145"/>
        <end position="335"/>
    </location>
</feature>
<dbReference type="GO" id="GO:0005774">
    <property type="term" value="C:vacuolar membrane"/>
    <property type="evidence" value="ECO:0007669"/>
    <property type="project" value="UniProtKB-SubCell"/>
</dbReference>
<dbReference type="PANTHER" id="PTHR12147">
    <property type="entry name" value="METALLOPEPTIDASE M28 FAMILY MEMBER"/>
    <property type="match status" value="1"/>
</dbReference>
<dbReference type="InterPro" id="IPR045175">
    <property type="entry name" value="M28_fam"/>
</dbReference>
<feature type="transmembrane region" description="Helical" evidence="9">
    <location>
        <begin position="533"/>
        <end position="551"/>
    </location>
</feature>
<evidence type="ECO:0000256" key="2">
    <source>
        <dbReference type="ARBA" id="ARBA00004128"/>
    </source>
</evidence>
<comment type="function">
    <text evidence="1">May be involved in vacuolar sorting and osmoregulation.</text>
</comment>
<comment type="caution">
    <text evidence="11">The sequence shown here is derived from an EMBL/GenBank/DDBJ whole genome shotgun (WGS) entry which is preliminary data.</text>
</comment>
<evidence type="ECO:0000256" key="9">
    <source>
        <dbReference type="SAM" id="Phobius"/>
    </source>
</evidence>
<keyword evidence="7" id="KW-0325">Glycoprotein</keyword>
<gene>
    <name evidence="11" type="ORF">EAH73_13400</name>
</gene>
<feature type="transmembrane region" description="Helical" evidence="9">
    <location>
        <begin position="496"/>
        <end position="512"/>
    </location>
</feature>
<name>A0A502GU55_9BACT</name>
<dbReference type="InterPro" id="IPR007484">
    <property type="entry name" value="Peptidase_M28"/>
</dbReference>
<dbReference type="EMBL" id="RCYZ01000005">
    <property type="protein sequence ID" value="TPG65461.1"/>
    <property type="molecule type" value="Genomic_DNA"/>
</dbReference>
<evidence type="ECO:0000256" key="8">
    <source>
        <dbReference type="ARBA" id="ARBA00031512"/>
    </source>
</evidence>
<evidence type="ECO:0000313" key="12">
    <source>
        <dbReference type="Proteomes" id="UP000317646"/>
    </source>
</evidence>
<keyword evidence="12" id="KW-1185">Reference proteome</keyword>
<evidence type="ECO:0000259" key="10">
    <source>
        <dbReference type="Pfam" id="PF04389"/>
    </source>
</evidence>
<keyword evidence="11" id="KW-0378">Hydrolase</keyword>
<evidence type="ECO:0000256" key="3">
    <source>
        <dbReference type="ARBA" id="ARBA00010918"/>
    </source>
</evidence>
<protein>
    <recommendedName>
        <fullName evidence="4">Vacuolar membrane protease</fullName>
    </recommendedName>
    <alternativeName>
        <fullName evidence="8">FXNA-related family protease 1</fullName>
    </alternativeName>
</protein>
<proteinExistence type="inferred from homology"/>
<dbReference type="GO" id="GO:0006508">
    <property type="term" value="P:proteolysis"/>
    <property type="evidence" value="ECO:0007669"/>
    <property type="project" value="InterPro"/>
</dbReference>
<dbReference type="GO" id="GO:0008235">
    <property type="term" value="F:metalloexopeptidase activity"/>
    <property type="evidence" value="ECO:0007669"/>
    <property type="project" value="InterPro"/>
</dbReference>
<dbReference type="Pfam" id="PF04389">
    <property type="entry name" value="Peptidase_M28"/>
    <property type="match status" value="1"/>
</dbReference>
<feature type="transmembrane region" description="Helical" evidence="9">
    <location>
        <begin position="441"/>
        <end position="461"/>
    </location>
</feature>
<feature type="transmembrane region" description="Helical" evidence="9">
    <location>
        <begin position="557"/>
        <end position="587"/>
    </location>
</feature>
<keyword evidence="9" id="KW-0472">Membrane</keyword>
<comment type="subcellular location">
    <subcellularLocation>
        <location evidence="2">Vacuole membrane</location>
        <topology evidence="2">Multi-pass membrane protein</topology>
    </subcellularLocation>
</comment>
<accession>A0A502GU55</accession>
<evidence type="ECO:0000256" key="1">
    <source>
        <dbReference type="ARBA" id="ARBA00003273"/>
    </source>
</evidence>
<comment type="similarity">
    <text evidence="3">Belongs to the peptidase M28 family.</text>
</comment>
<dbReference type="PANTHER" id="PTHR12147:SF58">
    <property type="entry name" value="VACUOLAR MEMBRANE PROTEASE"/>
    <property type="match status" value="1"/>
</dbReference>
<keyword evidence="9" id="KW-0812">Transmembrane</keyword>
<dbReference type="SUPFAM" id="SSF53187">
    <property type="entry name" value="Zn-dependent exopeptidases"/>
    <property type="match status" value="1"/>
</dbReference>
<organism evidence="11 12">
    <name type="scientific">Hymenobacter nivis</name>
    <dbReference type="NCBI Taxonomy" id="1850093"/>
    <lineage>
        <taxon>Bacteria</taxon>
        <taxon>Pseudomonadati</taxon>
        <taxon>Bacteroidota</taxon>
        <taxon>Cytophagia</taxon>
        <taxon>Cytophagales</taxon>
        <taxon>Hymenobacteraceae</taxon>
        <taxon>Hymenobacter</taxon>
    </lineage>
</organism>
<evidence type="ECO:0000256" key="5">
    <source>
        <dbReference type="ARBA" id="ARBA00022554"/>
    </source>
</evidence>
<evidence type="ECO:0000256" key="4">
    <source>
        <dbReference type="ARBA" id="ARBA00017435"/>
    </source>
</evidence>
<evidence type="ECO:0000313" key="11">
    <source>
        <dbReference type="EMBL" id="TPG65461.1"/>
    </source>
</evidence>